<feature type="transmembrane region" description="Helical" evidence="1">
    <location>
        <begin position="178"/>
        <end position="196"/>
    </location>
</feature>
<dbReference type="PANTHER" id="PTHR37305">
    <property type="entry name" value="INTEGRAL MEMBRANE PROTEIN-RELATED"/>
    <property type="match status" value="1"/>
</dbReference>
<feature type="transmembrane region" description="Helical" evidence="1">
    <location>
        <begin position="112"/>
        <end position="137"/>
    </location>
</feature>
<protein>
    <submittedName>
        <fullName evidence="2">ABC transporter permease</fullName>
    </submittedName>
</protein>
<feature type="transmembrane region" description="Helical" evidence="1">
    <location>
        <begin position="149"/>
        <end position="171"/>
    </location>
</feature>
<keyword evidence="3" id="KW-1185">Reference proteome</keyword>
<evidence type="ECO:0000313" key="3">
    <source>
        <dbReference type="Proteomes" id="UP000676386"/>
    </source>
</evidence>
<gene>
    <name evidence="2" type="ORF">KE626_18720</name>
</gene>
<accession>A0ABS5J2D3</accession>
<dbReference type="PANTHER" id="PTHR37305:SF1">
    <property type="entry name" value="MEMBRANE PROTEIN"/>
    <property type="match status" value="1"/>
</dbReference>
<sequence length="260" mass="29660">MMKQIIYTEWLKVKNYRTFWVMFILALIIIPASNFMLADRATSNNFKQVGKIFGNPFSFPEVWLTVASMNSYMSLLFGLLLIILVTNEYTYRTNRQNVIDGWERSQFVYAKLFWLVTISLLTLIVATVSGALIGLIYGDKPFSLEGYQYLLYYFLQLNVMLTIALLIGVLVKRAGLGIVLFIAYNMMLDQLLSFFLKRSVGPIGGLLPLQSGDELLPFPLVGKMVTTDTQYDTYVYVTAMLVYIAAGIYLVFRKVLKSDL</sequence>
<keyword evidence="1" id="KW-0812">Transmembrane</keyword>
<feature type="transmembrane region" description="Helical" evidence="1">
    <location>
        <begin position="233"/>
        <end position="252"/>
    </location>
</feature>
<dbReference type="RefSeq" id="WP_211974464.1">
    <property type="nucleotide sequence ID" value="NZ_CBFHAM010000014.1"/>
</dbReference>
<keyword evidence="1" id="KW-0472">Membrane</keyword>
<feature type="transmembrane region" description="Helical" evidence="1">
    <location>
        <begin position="20"/>
        <end position="38"/>
    </location>
</feature>
<evidence type="ECO:0000256" key="1">
    <source>
        <dbReference type="SAM" id="Phobius"/>
    </source>
</evidence>
<proteinExistence type="predicted"/>
<name>A0ABS5J2D3_9BACT</name>
<feature type="transmembrane region" description="Helical" evidence="1">
    <location>
        <begin position="72"/>
        <end position="91"/>
    </location>
</feature>
<dbReference type="EMBL" id="JAGTXB010000009">
    <property type="protein sequence ID" value="MBS0029364.1"/>
    <property type="molecule type" value="Genomic_DNA"/>
</dbReference>
<reference evidence="2 3" key="1">
    <citation type="submission" date="2021-04" db="EMBL/GenBank/DDBJ databases">
        <title>Chitinophaga sp. nov., isolated from the rhizosphere soil.</title>
        <authorList>
            <person name="He S."/>
        </authorList>
    </citation>
    <scope>NUCLEOTIDE SEQUENCE [LARGE SCALE GENOMIC DNA]</scope>
    <source>
        <strain evidence="2 3">2R12</strain>
    </source>
</reference>
<keyword evidence="1" id="KW-1133">Transmembrane helix</keyword>
<dbReference type="Pfam" id="PF12730">
    <property type="entry name" value="ABC2_membrane_4"/>
    <property type="match status" value="1"/>
</dbReference>
<organism evidence="2 3">
    <name type="scientific">Chitinophaga hostae</name>
    <dbReference type="NCBI Taxonomy" id="2831022"/>
    <lineage>
        <taxon>Bacteria</taxon>
        <taxon>Pseudomonadati</taxon>
        <taxon>Bacteroidota</taxon>
        <taxon>Chitinophagia</taxon>
        <taxon>Chitinophagales</taxon>
        <taxon>Chitinophagaceae</taxon>
        <taxon>Chitinophaga</taxon>
    </lineage>
</organism>
<evidence type="ECO:0000313" key="2">
    <source>
        <dbReference type="EMBL" id="MBS0029364.1"/>
    </source>
</evidence>
<comment type="caution">
    <text evidence="2">The sequence shown here is derived from an EMBL/GenBank/DDBJ whole genome shotgun (WGS) entry which is preliminary data.</text>
</comment>
<dbReference type="Proteomes" id="UP000676386">
    <property type="component" value="Unassembled WGS sequence"/>
</dbReference>